<evidence type="ECO:0000313" key="2">
    <source>
        <dbReference type="EMBL" id="OEH80759.1"/>
    </source>
</evidence>
<comment type="caution">
    <text evidence="2">The sequence shown here is derived from an EMBL/GenBank/DDBJ whole genome shotgun (WGS) entry which is preliminary data.</text>
</comment>
<dbReference type="PANTHER" id="PTHR38454:SF1">
    <property type="entry name" value="INTEGRAL MEMBRANE PROTEIN"/>
    <property type="match status" value="1"/>
</dbReference>
<feature type="transmembrane region" description="Helical" evidence="1">
    <location>
        <begin position="354"/>
        <end position="372"/>
    </location>
</feature>
<proteinExistence type="predicted"/>
<keyword evidence="1" id="KW-1133">Transmembrane helix</keyword>
<feature type="transmembrane region" description="Helical" evidence="1">
    <location>
        <begin position="45"/>
        <end position="65"/>
    </location>
</feature>
<keyword evidence="1" id="KW-0472">Membrane</keyword>
<feature type="transmembrane region" description="Helical" evidence="1">
    <location>
        <begin position="229"/>
        <end position="253"/>
    </location>
</feature>
<reference evidence="2 3" key="1">
    <citation type="submission" date="2016-09" db="EMBL/GenBank/DDBJ databases">
        <authorList>
            <person name="Capua I."/>
            <person name="De Benedictis P."/>
            <person name="Joannis T."/>
            <person name="Lombin L.H."/>
            <person name="Cattoli G."/>
        </authorList>
    </citation>
    <scope>NUCLEOTIDE SEQUENCE [LARGE SCALE GENOMIC DNA]</scope>
    <source>
        <strain evidence="2 3">LMG 25899</strain>
    </source>
</reference>
<evidence type="ECO:0000256" key="1">
    <source>
        <dbReference type="SAM" id="Phobius"/>
    </source>
</evidence>
<sequence>MEQKQEKNFVKKKLLAIAICFLLPIIIVAINYYRIGIYPTSDRTILASDGFGQLVNFYSGFNNLLHGKQSVLYTWNGSLGLNFISLMSYYTNSLFSFLVYFFDNLYMPDAMYVILLTKIGAMGVAFYCFAQQVFRVPQWIKVSMSVCYALMSFTVAYSIMLMWMDAMIYLPLILLGIHRLMDRHKPILLFTAYLLLFITNYYMAFMVGVFSFCYFVFRLLTEWQQYKSSVVPYLVTSFLAGGASMIIILPSIIDLRTNGEKLDTIDTFFTNDVGPWDFIIKSMSGVYDTSKFGSAPFIYIGLLPLLFCLFYFVSKKIPLKNKLLYGSFLLFMIASVYIQPLNLFWQGMHSPNMFLFRYSFLYSTLILVLAGFGLEKFEKQDINLLGNLALGLIGVFVLAAVLSNKKKYGYITQESLILTLVLLVIYLLLLLLKEKVPRNSWLVPFLFMLFISGELFFNTQQMMAGIDKEWGYTSRKQYTKAYMRVAPLVQEIQSKDKGFYRLENLDAISRTDSFNYNYSGVTMFSSIRNRHSSQYLDKLGYRSPGTNLTISYNNNTILMDDLLGVKYNIAKNDPRKYGFKKVASNGNYALYENKQALPLGIVTDTGIYETKNNTNQTSLVQYLSQRQAPLFQFTDLKEVARKNMSIREAGDFTYYSEETNMGEERTITWEVNVPEKTQAYLTLDARESGGLDEGLVTVSIPGYKTTDRLNSSGSYYNMGYYEKAQKVTVTATFKKSSLTMLIRPSVLILKTDKLDEAIESIKQSEVVFKVKGNQVQAKVNVDKEQVVFTTIPYDEGWQAKIDGKPVKIKPIQDALITVKIPKGSHKLELTYYPKGIKLGSFLFVICLVLFAFYTHWYQKKKQKISSEEITS</sequence>
<keyword evidence="1" id="KW-0812">Transmembrane</keyword>
<evidence type="ECO:0000313" key="3">
    <source>
        <dbReference type="Proteomes" id="UP000095256"/>
    </source>
</evidence>
<feature type="transmembrane region" description="Helical" evidence="1">
    <location>
        <begin position="292"/>
        <end position="312"/>
    </location>
</feature>
<feature type="transmembrane region" description="Helical" evidence="1">
    <location>
        <begin position="384"/>
        <end position="403"/>
    </location>
</feature>
<name>A0A1E5KSZ8_9ENTE</name>
<protein>
    <submittedName>
        <fullName evidence="2">Copper ABC transporter permease</fullName>
    </submittedName>
</protein>
<feature type="transmembrane region" description="Helical" evidence="1">
    <location>
        <begin position="838"/>
        <end position="856"/>
    </location>
</feature>
<accession>A0A1E5KSZ8</accession>
<dbReference type="RefSeq" id="WP_069700277.1">
    <property type="nucleotide sequence ID" value="NZ_JAGGMA010000001.1"/>
</dbReference>
<dbReference type="AlphaFoldDB" id="A0A1E5KSZ8"/>
<feature type="transmembrane region" description="Helical" evidence="1">
    <location>
        <begin position="142"/>
        <end position="170"/>
    </location>
</feature>
<feature type="transmembrane region" description="Helical" evidence="1">
    <location>
        <begin position="415"/>
        <end position="432"/>
    </location>
</feature>
<feature type="transmembrane region" description="Helical" evidence="1">
    <location>
        <begin position="14"/>
        <end position="33"/>
    </location>
</feature>
<dbReference type="Pfam" id="PF09586">
    <property type="entry name" value="YfhO"/>
    <property type="match status" value="1"/>
</dbReference>
<feature type="transmembrane region" description="Helical" evidence="1">
    <location>
        <begin position="439"/>
        <end position="457"/>
    </location>
</feature>
<keyword evidence="3" id="KW-1185">Reference proteome</keyword>
<dbReference type="EMBL" id="MIEK01000081">
    <property type="protein sequence ID" value="OEH80759.1"/>
    <property type="molecule type" value="Genomic_DNA"/>
</dbReference>
<dbReference type="OrthoDB" id="9815466at2"/>
<dbReference type="STRING" id="762845.BCR26_07075"/>
<dbReference type="PANTHER" id="PTHR38454">
    <property type="entry name" value="INTEGRAL MEMBRANE PROTEIN-RELATED"/>
    <property type="match status" value="1"/>
</dbReference>
<dbReference type="InterPro" id="IPR018580">
    <property type="entry name" value="Uncharacterised_YfhO"/>
</dbReference>
<dbReference type="Proteomes" id="UP000095256">
    <property type="component" value="Unassembled WGS sequence"/>
</dbReference>
<gene>
    <name evidence="2" type="ORF">BCR26_07075</name>
</gene>
<feature type="transmembrane region" description="Helical" evidence="1">
    <location>
        <begin position="190"/>
        <end position="217"/>
    </location>
</feature>
<organism evidence="2 3">
    <name type="scientific">Enterococcus rivorum</name>
    <dbReference type="NCBI Taxonomy" id="762845"/>
    <lineage>
        <taxon>Bacteria</taxon>
        <taxon>Bacillati</taxon>
        <taxon>Bacillota</taxon>
        <taxon>Bacilli</taxon>
        <taxon>Lactobacillales</taxon>
        <taxon>Enterococcaceae</taxon>
        <taxon>Enterococcus</taxon>
    </lineage>
</organism>
<feature type="transmembrane region" description="Helical" evidence="1">
    <location>
        <begin position="324"/>
        <end position="342"/>
    </location>
</feature>
<feature type="transmembrane region" description="Helical" evidence="1">
    <location>
        <begin position="72"/>
        <end position="90"/>
    </location>
</feature>
<feature type="transmembrane region" description="Helical" evidence="1">
    <location>
        <begin position="110"/>
        <end position="130"/>
    </location>
</feature>